<reference evidence="2 3" key="1">
    <citation type="submission" date="2018-11" db="EMBL/GenBank/DDBJ databases">
        <authorList>
            <consortium name="Pathogen Informatics"/>
        </authorList>
    </citation>
    <scope>NUCLEOTIDE SEQUENCE [LARGE SCALE GENOMIC DNA]</scope>
</reference>
<name>A0A3P7NKY3_DIBLA</name>
<evidence type="ECO:0000313" key="2">
    <source>
        <dbReference type="EMBL" id="VDN35047.1"/>
    </source>
</evidence>
<feature type="compositionally biased region" description="Low complexity" evidence="1">
    <location>
        <begin position="15"/>
        <end position="28"/>
    </location>
</feature>
<dbReference type="Proteomes" id="UP000281553">
    <property type="component" value="Unassembled WGS sequence"/>
</dbReference>
<protein>
    <submittedName>
        <fullName evidence="2">Uncharacterized protein</fullName>
    </submittedName>
</protein>
<proteinExistence type="predicted"/>
<keyword evidence="3" id="KW-1185">Reference proteome</keyword>
<evidence type="ECO:0000256" key="1">
    <source>
        <dbReference type="SAM" id="MobiDB-lite"/>
    </source>
</evidence>
<dbReference type="EMBL" id="UYRU01086381">
    <property type="protein sequence ID" value="VDN35047.1"/>
    <property type="molecule type" value="Genomic_DNA"/>
</dbReference>
<organism evidence="2 3">
    <name type="scientific">Dibothriocephalus latus</name>
    <name type="common">Fish tapeworm</name>
    <name type="synonym">Diphyllobothrium latum</name>
    <dbReference type="NCBI Taxonomy" id="60516"/>
    <lineage>
        <taxon>Eukaryota</taxon>
        <taxon>Metazoa</taxon>
        <taxon>Spiralia</taxon>
        <taxon>Lophotrochozoa</taxon>
        <taxon>Platyhelminthes</taxon>
        <taxon>Cestoda</taxon>
        <taxon>Eucestoda</taxon>
        <taxon>Diphyllobothriidea</taxon>
        <taxon>Diphyllobothriidae</taxon>
        <taxon>Dibothriocephalus</taxon>
    </lineage>
</organism>
<sequence length="347" mass="37625">MSARSPRRLQAAPGSSSRRSNSHSPLRLSSSHFSSAALQIPKEPEAASLYHWAISMVLKLRLKPNAGDLTRLLTSAGVPTTFVGQQSNTRVLENPITAFLALEFQTYLPNQTVPRAVTDRSTAELLFLIAEAGHFLLAIEAFSRLCLADYAPDTKTPQSRQSKARPVRSAIAICPAFFQFTSIPGPVVEAFLGAVMNVCLAAGEASASFLRAIVSSILLFTLPKTSSSGWQNNSRANWLLDHILRTAYWLNTAYLDTASMNAPEEWWYGAVGQELRPSLLVGIQAMPTEEPSDVTESLNPVNESSNWGFYRILSSSWADGLSSLIPANELSRLVWGGQRGGGGDDAA</sequence>
<feature type="non-terminal residue" evidence="2">
    <location>
        <position position="347"/>
    </location>
</feature>
<accession>A0A3P7NKY3</accession>
<gene>
    <name evidence="2" type="ORF">DILT_LOCUS16668</name>
</gene>
<evidence type="ECO:0000313" key="3">
    <source>
        <dbReference type="Proteomes" id="UP000281553"/>
    </source>
</evidence>
<dbReference type="AlphaFoldDB" id="A0A3P7NKY3"/>
<feature type="region of interest" description="Disordered" evidence="1">
    <location>
        <begin position="1"/>
        <end position="28"/>
    </location>
</feature>
<dbReference type="OrthoDB" id="75419at2759"/>